<sequence>MNKRKRRNFTLIELLAVMLLMGVLMLLMLPAFNRMIKGNKVDQLASNLKLGLEQAQSLAAASRKYVALILPSNRATWKNDETKWFCYGGFRLAYVEPTGGSDYTFVKWVPQGEWKNSPNGAMLVYADDSSPGVESGGGCKGVLGKTSGSNSEFGSGMLNLLVPDTTEAMPTGTLNHCAVVFTPYGGLKNQTMYFVVAEALDAPSDQIVYPVRESGAKLDEKPTNFLKLRVNQFTGKVEYIQ</sequence>
<evidence type="ECO:0000313" key="2">
    <source>
        <dbReference type="EMBL" id="MST95848.1"/>
    </source>
</evidence>
<dbReference type="Pfam" id="PF07963">
    <property type="entry name" value="N_methyl"/>
    <property type="match status" value="1"/>
</dbReference>
<keyword evidence="1" id="KW-0812">Transmembrane</keyword>
<reference evidence="2 3" key="1">
    <citation type="submission" date="2019-08" db="EMBL/GenBank/DDBJ databases">
        <title>In-depth cultivation of the pig gut microbiome towards novel bacterial diversity and tailored functional studies.</title>
        <authorList>
            <person name="Wylensek D."/>
            <person name="Hitch T.C.A."/>
            <person name="Clavel T."/>
        </authorList>
    </citation>
    <scope>NUCLEOTIDE SEQUENCE [LARGE SCALE GENOMIC DNA]</scope>
    <source>
        <strain evidence="2 3">BBE-744-WT-12</strain>
    </source>
</reference>
<keyword evidence="1" id="KW-1133">Transmembrane helix</keyword>
<gene>
    <name evidence="2" type="ORF">FYJ85_02165</name>
</gene>
<dbReference type="EMBL" id="VUNS01000002">
    <property type="protein sequence ID" value="MST95848.1"/>
    <property type="molecule type" value="Genomic_DNA"/>
</dbReference>
<keyword evidence="1" id="KW-0472">Membrane</keyword>
<comment type="caution">
    <text evidence="2">The sequence shown here is derived from an EMBL/GenBank/DDBJ whole genome shotgun (WGS) entry which is preliminary data.</text>
</comment>
<dbReference type="InterPro" id="IPR045584">
    <property type="entry name" value="Pilin-like"/>
</dbReference>
<organism evidence="2 3">
    <name type="scientific">Victivallis lenta</name>
    <dbReference type="NCBI Taxonomy" id="2606640"/>
    <lineage>
        <taxon>Bacteria</taxon>
        <taxon>Pseudomonadati</taxon>
        <taxon>Lentisphaerota</taxon>
        <taxon>Lentisphaeria</taxon>
        <taxon>Victivallales</taxon>
        <taxon>Victivallaceae</taxon>
        <taxon>Victivallis</taxon>
    </lineage>
</organism>
<dbReference type="Gene3D" id="3.30.700.10">
    <property type="entry name" value="Glycoprotein, Type 4 Pilin"/>
    <property type="match status" value="1"/>
</dbReference>
<dbReference type="AlphaFoldDB" id="A0A844FZS3"/>
<proteinExistence type="predicted"/>
<dbReference type="SUPFAM" id="SSF54523">
    <property type="entry name" value="Pili subunits"/>
    <property type="match status" value="1"/>
</dbReference>
<dbReference type="Proteomes" id="UP000435649">
    <property type="component" value="Unassembled WGS sequence"/>
</dbReference>
<dbReference type="InterPro" id="IPR012902">
    <property type="entry name" value="N_methyl_site"/>
</dbReference>
<dbReference type="RefSeq" id="WP_154416853.1">
    <property type="nucleotide sequence ID" value="NZ_CALXOB010000031.1"/>
</dbReference>
<feature type="transmembrane region" description="Helical" evidence="1">
    <location>
        <begin position="12"/>
        <end position="32"/>
    </location>
</feature>
<keyword evidence="3" id="KW-1185">Reference proteome</keyword>
<evidence type="ECO:0000313" key="3">
    <source>
        <dbReference type="Proteomes" id="UP000435649"/>
    </source>
</evidence>
<name>A0A844FZS3_9BACT</name>
<accession>A0A844FZS3</accession>
<protein>
    <recommendedName>
        <fullName evidence="4">Prepilin-type N-terminal cleavage/methylation domain-containing protein</fullName>
    </recommendedName>
</protein>
<evidence type="ECO:0008006" key="4">
    <source>
        <dbReference type="Google" id="ProtNLM"/>
    </source>
</evidence>
<evidence type="ECO:0000256" key="1">
    <source>
        <dbReference type="SAM" id="Phobius"/>
    </source>
</evidence>